<proteinExistence type="predicted"/>
<evidence type="ECO:0000313" key="1">
    <source>
        <dbReference type="EMBL" id="KAJ8664990.1"/>
    </source>
</evidence>
<keyword evidence="2" id="KW-1185">Reference proteome</keyword>
<organism evidence="1 2">
    <name type="scientific">Eretmocerus hayati</name>
    <dbReference type="NCBI Taxonomy" id="131215"/>
    <lineage>
        <taxon>Eukaryota</taxon>
        <taxon>Metazoa</taxon>
        <taxon>Ecdysozoa</taxon>
        <taxon>Arthropoda</taxon>
        <taxon>Hexapoda</taxon>
        <taxon>Insecta</taxon>
        <taxon>Pterygota</taxon>
        <taxon>Neoptera</taxon>
        <taxon>Endopterygota</taxon>
        <taxon>Hymenoptera</taxon>
        <taxon>Apocrita</taxon>
        <taxon>Proctotrupomorpha</taxon>
        <taxon>Chalcidoidea</taxon>
        <taxon>Aphelinidae</taxon>
        <taxon>Aphelininae</taxon>
        <taxon>Eretmocerus</taxon>
    </lineage>
</organism>
<dbReference type="Proteomes" id="UP001239111">
    <property type="component" value="Chromosome 4"/>
</dbReference>
<gene>
    <name evidence="1" type="ORF">QAD02_006652</name>
</gene>
<sequence length="255" mass="28724">MVVLLLPAVSPTSFRARKNGARRLSRARLLRLSPYCFFVLRVSHYANNLRDTINGLVMIMSQFSGQTDAPVEAMKDDLTVPLDPEDLKILGEPNAKKDNDSLLHVGVRTLWKNLLESSAAQTLNKEIERSPYRQIKRVGHLAEAQNSTGHALTAVGVAITQLLTNKELDRSNHLEYLGDSGRIFNFLYFTQMSERKNCIKPGLDKNMAYLWENCIPDRLSFGQDLSAKFKEAETVEKSSQALKIPKPKKPDQVNI</sequence>
<protein>
    <submittedName>
        <fullName evidence="1">Uncharacterized protein</fullName>
    </submittedName>
</protein>
<comment type="caution">
    <text evidence="1">The sequence shown here is derived from an EMBL/GenBank/DDBJ whole genome shotgun (WGS) entry which is preliminary data.</text>
</comment>
<dbReference type="EMBL" id="CM056744">
    <property type="protein sequence ID" value="KAJ8664990.1"/>
    <property type="molecule type" value="Genomic_DNA"/>
</dbReference>
<reference evidence="1" key="1">
    <citation type="submission" date="2023-04" db="EMBL/GenBank/DDBJ databases">
        <title>A chromosome-level genome assembly of the parasitoid wasp Eretmocerus hayati.</title>
        <authorList>
            <person name="Zhong Y."/>
            <person name="Liu S."/>
            <person name="Liu Y."/>
        </authorList>
    </citation>
    <scope>NUCLEOTIDE SEQUENCE</scope>
    <source>
        <strain evidence="1">ZJU_SS_LIU_2023</strain>
    </source>
</reference>
<accession>A0ACC2N1G8</accession>
<evidence type="ECO:0000313" key="2">
    <source>
        <dbReference type="Proteomes" id="UP001239111"/>
    </source>
</evidence>
<name>A0ACC2N1G8_9HYME</name>